<dbReference type="Proteomes" id="UP001337681">
    <property type="component" value="Unassembled WGS sequence"/>
</dbReference>
<dbReference type="EMBL" id="JAZDQU010000002">
    <property type="protein sequence ID" value="MEE1885445.1"/>
    <property type="molecule type" value="Genomic_DNA"/>
</dbReference>
<protein>
    <submittedName>
        <fullName evidence="2">Helix-turn-helix domain-containing protein</fullName>
    </submittedName>
</protein>
<dbReference type="Pfam" id="PF01381">
    <property type="entry name" value="HTH_3"/>
    <property type="match status" value="1"/>
</dbReference>
<dbReference type="CDD" id="cd00093">
    <property type="entry name" value="HTH_XRE"/>
    <property type="match status" value="1"/>
</dbReference>
<dbReference type="SMART" id="SM00530">
    <property type="entry name" value="HTH_XRE"/>
    <property type="match status" value="1"/>
</dbReference>
<dbReference type="SUPFAM" id="SSF47413">
    <property type="entry name" value="lambda repressor-like DNA-binding domains"/>
    <property type="match status" value="1"/>
</dbReference>
<sequence length="115" mass="13115">METNELEQYAKTDGYYLKLIASFVKSERLNQNLSQADVATAAGINRSTIIQLEQGKSVNLLSLIQILRVLKKLHLLNELETKPIISPIKFAAMEHKQRYRASKTNKDIPSKKSTW</sequence>
<proteinExistence type="predicted"/>
<comment type="caution">
    <text evidence="2">The sequence shown here is derived from an EMBL/GenBank/DDBJ whole genome shotgun (WGS) entry which is preliminary data.</text>
</comment>
<dbReference type="InterPro" id="IPR010982">
    <property type="entry name" value="Lambda_DNA-bd_dom_sf"/>
</dbReference>
<name>A0ABU7H2R1_9SPHI</name>
<evidence type="ECO:0000259" key="1">
    <source>
        <dbReference type="PROSITE" id="PS50943"/>
    </source>
</evidence>
<dbReference type="RefSeq" id="WP_330146343.1">
    <property type="nucleotide sequence ID" value="NZ_JAZDQU010000002.1"/>
</dbReference>
<dbReference type="InterPro" id="IPR001387">
    <property type="entry name" value="Cro/C1-type_HTH"/>
</dbReference>
<feature type="domain" description="HTH cro/C1-type" evidence="1">
    <location>
        <begin position="24"/>
        <end position="76"/>
    </location>
</feature>
<dbReference type="Gene3D" id="1.10.260.40">
    <property type="entry name" value="lambda repressor-like DNA-binding domains"/>
    <property type="match status" value="1"/>
</dbReference>
<evidence type="ECO:0000313" key="2">
    <source>
        <dbReference type="EMBL" id="MEE1885445.1"/>
    </source>
</evidence>
<accession>A0ABU7H2R1</accession>
<gene>
    <name evidence="2" type="ORF">VRU49_08460</name>
</gene>
<dbReference type="PROSITE" id="PS50943">
    <property type="entry name" value="HTH_CROC1"/>
    <property type="match status" value="1"/>
</dbReference>
<keyword evidence="3" id="KW-1185">Reference proteome</keyword>
<reference evidence="2 3" key="1">
    <citation type="submission" date="2024-01" db="EMBL/GenBank/DDBJ databases">
        <title>Pedobacter sp. nov., isolated from oil-contaminated soil.</title>
        <authorList>
            <person name="Le N.T.T."/>
        </authorList>
    </citation>
    <scope>NUCLEOTIDE SEQUENCE [LARGE SCALE GENOMIC DNA]</scope>
    <source>
        <strain evidence="2 3">VNH31</strain>
    </source>
</reference>
<organism evidence="2 3">
    <name type="scientific">Pedobacter flavus</name>
    <dbReference type="NCBI Taxonomy" id="3113906"/>
    <lineage>
        <taxon>Bacteria</taxon>
        <taxon>Pseudomonadati</taxon>
        <taxon>Bacteroidota</taxon>
        <taxon>Sphingobacteriia</taxon>
        <taxon>Sphingobacteriales</taxon>
        <taxon>Sphingobacteriaceae</taxon>
        <taxon>Pedobacter</taxon>
    </lineage>
</organism>
<evidence type="ECO:0000313" key="3">
    <source>
        <dbReference type="Proteomes" id="UP001337681"/>
    </source>
</evidence>